<evidence type="ECO:0000313" key="2">
    <source>
        <dbReference type="EMBL" id="SHK97669.1"/>
    </source>
</evidence>
<keyword evidence="3" id="KW-1185">Reference proteome</keyword>
<keyword evidence="1" id="KW-1133">Transmembrane helix</keyword>
<keyword evidence="1" id="KW-0812">Transmembrane</keyword>
<dbReference type="InterPro" id="IPR021125">
    <property type="entry name" value="DUF2127"/>
</dbReference>
<accession>A0A1M6WVS4</accession>
<keyword evidence="1" id="KW-0472">Membrane</keyword>
<reference evidence="2 3" key="1">
    <citation type="submission" date="2016-11" db="EMBL/GenBank/DDBJ databases">
        <authorList>
            <person name="Jaros S."/>
            <person name="Januszkiewicz K."/>
            <person name="Wedrychowicz H."/>
        </authorList>
    </citation>
    <scope>NUCLEOTIDE SEQUENCE [LARGE SCALE GENOMIC DNA]</scope>
    <source>
        <strain evidence="2 3">DSM 43832</strain>
    </source>
</reference>
<name>A0A1M6WVS4_PSETH</name>
<organism evidence="2 3">
    <name type="scientific">Pseudonocardia thermophila</name>
    <dbReference type="NCBI Taxonomy" id="1848"/>
    <lineage>
        <taxon>Bacteria</taxon>
        <taxon>Bacillati</taxon>
        <taxon>Actinomycetota</taxon>
        <taxon>Actinomycetes</taxon>
        <taxon>Pseudonocardiales</taxon>
        <taxon>Pseudonocardiaceae</taxon>
        <taxon>Pseudonocardia</taxon>
    </lineage>
</organism>
<feature type="transmembrane region" description="Helical" evidence="1">
    <location>
        <begin position="101"/>
        <end position="118"/>
    </location>
</feature>
<feature type="transmembrane region" description="Helical" evidence="1">
    <location>
        <begin position="124"/>
        <end position="143"/>
    </location>
</feature>
<evidence type="ECO:0000313" key="3">
    <source>
        <dbReference type="Proteomes" id="UP000184363"/>
    </source>
</evidence>
<gene>
    <name evidence="2" type="ORF">SAMN05443637_115132</name>
</gene>
<dbReference type="OrthoDB" id="3684244at2"/>
<sequence>MEAQERLFRAAVALKGLDGLVELVAAVVLLGTPAAFVREFVEWVLTRDLLGPPDGSLARHFIAGTTEFASGNRTFAVVYLGLHGLLKIAMAVALLKEWLRAYPLVIAVLAVFVAYELHRAVNTGSIVLPVLAALDLLIIVLVAREYRALRRKRRDSYAERP</sequence>
<protein>
    <submittedName>
        <fullName evidence="2">Uncharacterized membrane protein</fullName>
    </submittedName>
</protein>
<evidence type="ECO:0000256" key="1">
    <source>
        <dbReference type="SAM" id="Phobius"/>
    </source>
</evidence>
<dbReference type="EMBL" id="FRAP01000015">
    <property type="protein sequence ID" value="SHK97669.1"/>
    <property type="molecule type" value="Genomic_DNA"/>
</dbReference>
<dbReference type="Pfam" id="PF09900">
    <property type="entry name" value="DUF2127"/>
    <property type="match status" value="1"/>
</dbReference>
<proteinExistence type="predicted"/>
<dbReference type="RefSeq" id="WP_073458589.1">
    <property type="nucleotide sequence ID" value="NZ_CALGVN010000033.1"/>
</dbReference>
<dbReference type="AlphaFoldDB" id="A0A1M6WVS4"/>
<dbReference type="Proteomes" id="UP000184363">
    <property type="component" value="Unassembled WGS sequence"/>
</dbReference>
<dbReference type="STRING" id="1848.SAMN05443637_115132"/>